<protein>
    <submittedName>
        <fullName evidence="1">Phosphate permease Pho89p</fullName>
    </submittedName>
</protein>
<evidence type="ECO:0000313" key="2">
    <source>
        <dbReference type="Proteomes" id="UP001152531"/>
    </source>
</evidence>
<name>A0ACA9Y717_9ASCO</name>
<comment type="caution">
    <text evidence="1">The sequence shown here is derived from an EMBL/GenBank/DDBJ whole genome shotgun (WGS) entry which is preliminary data.</text>
</comment>
<sequence length="568" mass="62337">MVLHQFDYIFAIAMIFGFLDAFNIGANDVANSWASSVSSKSLRYWQAMILAAICELLGAVLVGSRVSDTIKSKIIDITIFEDNPAVLMLTMSCALVGSSLWLTFATVIGMPVSTTHSIVGAVIGAGIAAKGADNVIWGWKGVAQIIASWFIAPILAGILASIAFLISKFAVLEVKNFDRSLKNALLLGPILVFATFCILTMLIVWKGSPNLGLDKLSTGATLGSIFGVGGVAMILYITFLYPYYRRKLVYNDWTLKWYDIFRAPTFYFKSTDNIPPMPQGHQLTIDYYEGRRYTEDEVSEVSKDISDEENKVEDSSDEITTQVKEQKSGWFVNACPPDMTTKQYWLSCAKQPSKWGHLVWQFIIHGWVQDVISLQVISKGALAGDLKKMHLSSKFYDNRIEFMYSILQCITAGTMSFAHGANDIANATGPLSAVYTVWHTGTVGAKADVPQWVLGYAGVALVIGIWTLGYRIMSVLGNKLILQSPSRGFSIELGAAVTTVMATQLSIPVSTTQSAVGATVFIGLCNRDLKSVNWRMVLWCYFGWLLTLPIAGLIAGILNGIILYSPHY</sequence>
<keyword evidence="2" id="KW-1185">Reference proteome</keyword>
<reference evidence="1" key="1">
    <citation type="submission" date="2022-06" db="EMBL/GenBank/DDBJ databases">
        <authorList>
            <person name="Legras J.-L."/>
            <person name="Devillers H."/>
            <person name="Grondin C."/>
        </authorList>
    </citation>
    <scope>NUCLEOTIDE SEQUENCE</scope>
    <source>
        <strain evidence="1">CLIB 1444</strain>
    </source>
</reference>
<organism evidence="1 2">
    <name type="scientific">[Candida] jaroonii</name>
    <dbReference type="NCBI Taxonomy" id="467808"/>
    <lineage>
        <taxon>Eukaryota</taxon>
        <taxon>Fungi</taxon>
        <taxon>Dikarya</taxon>
        <taxon>Ascomycota</taxon>
        <taxon>Saccharomycotina</taxon>
        <taxon>Pichiomycetes</taxon>
        <taxon>Debaryomycetaceae</taxon>
        <taxon>Yamadazyma</taxon>
    </lineage>
</organism>
<accession>A0ACA9Y717</accession>
<evidence type="ECO:0000313" key="1">
    <source>
        <dbReference type="EMBL" id="CAH6720805.1"/>
    </source>
</evidence>
<proteinExistence type="predicted"/>
<gene>
    <name evidence="1" type="ORF">CLIB1444_04S08350</name>
</gene>
<dbReference type="Proteomes" id="UP001152531">
    <property type="component" value="Unassembled WGS sequence"/>
</dbReference>
<dbReference type="EMBL" id="CALSDN010000004">
    <property type="protein sequence ID" value="CAH6720805.1"/>
    <property type="molecule type" value="Genomic_DNA"/>
</dbReference>